<protein>
    <submittedName>
        <fullName evidence="7">RDD family protein</fullName>
    </submittedName>
</protein>
<feature type="domain" description="RDD" evidence="6">
    <location>
        <begin position="30"/>
        <end position="162"/>
    </location>
</feature>
<dbReference type="InterPro" id="IPR010432">
    <property type="entry name" value="RDD"/>
</dbReference>
<reference evidence="7 8" key="1">
    <citation type="journal article" date="2019" name="Int. J. Syst. Evol. Microbiol.">
        <title>The Global Catalogue of Microorganisms (GCM) 10K type strain sequencing project: providing services to taxonomists for standard genome sequencing and annotation.</title>
        <authorList>
            <consortium name="The Broad Institute Genomics Platform"/>
            <consortium name="The Broad Institute Genome Sequencing Center for Infectious Disease"/>
            <person name="Wu L."/>
            <person name="Ma J."/>
        </authorList>
    </citation>
    <scope>NUCLEOTIDE SEQUENCE [LARGE SCALE GENOMIC DNA]</scope>
    <source>
        <strain evidence="7 8">JCM 16083</strain>
    </source>
</reference>
<proteinExistence type="predicted"/>
<dbReference type="Pfam" id="PF06271">
    <property type="entry name" value="RDD"/>
    <property type="match status" value="1"/>
</dbReference>
<dbReference type="EMBL" id="BAAAFH010000001">
    <property type="protein sequence ID" value="GAA0873638.1"/>
    <property type="molecule type" value="Genomic_DNA"/>
</dbReference>
<evidence type="ECO:0000313" key="8">
    <source>
        <dbReference type="Proteomes" id="UP001501126"/>
    </source>
</evidence>
<comment type="caution">
    <text evidence="7">The sequence shown here is derived from an EMBL/GenBank/DDBJ whole genome shotgun (WGS) entry which is preliminary data.</text>
</comment>
<keyword evidence="4 5" id="KW-0472">Membrane</keyword>
<accession>A0ABN1MKF6</accession>
<gene>
    <name evidence="7" type="ORF">GCM10009118_00460</name>
</gene>
<evidence type="ECO:0000313" key="7">
    <source>
        <dbReference type="EMBL" id="GAA0873638.1"/>
    </source>
</evidence>
<keyword evidence="2 5" id="KW-0812">Transmembrane</keyword>
<organism evidence="7 8">
    <name type="scientific">Wandonia haliotis</name>
    <dbReference type="NCBI Taxonomy" id="574963"/>
    <lineage>
        <taxon>Bacteria</taxon>
        <taxon>Pseudomonadati</taxon>
        <taxon>Bacteroidota</taxon>
        <taxon>Flavobacteriia</taxon>
        <taxon>Flavobacteriales</taxon>
        <taxon>Crocinitomicaceae</taxon>
        <taxon>Wandonia</taxon>
    </lineage>
</organism>
<evidence type="ECO:0000256" key="3">
    <source>
        <dbReference type="ARBA" id="ARBA00022989"/>
    </source>
</evidence>
<dbReference type="PANTHER" id="PTHR38480:SF1">
    <property type="entry name" value="SLR0254 PROTEIN"/>
    <property type="match status" value="1"/>
</dbReference>
<feature type="transmembrane region" description="Helical" evidence="5">
    <location>
        <begin position="73"/>
        <end position="97"/>
    </location>
</feature>
<keyword evidence="3 5" id="KW-1133">Transmembrane helix</keyword>
<dbReference type="Proteomes" id="UP001501126">
    <property type="component" value="Unassembled WGS sequence"/>
</dbReference>
<dbReference type="PANTHER" id="PTHR38480">
    <property type="entry name" value="SLR0254 PROTEIN"/>
    <property type="match status" value="1"/>
</dbReference>
<keyword evidence="8" id="KW-1185">Reference proteome</keyword>
<evidence type="ECO:0000256" key="5">
    <source>
        <dbReference type="SAM" id="Phobius"/>
    </source>
</evidence>
<evidence type="ECO:0000256" key="1">
    <source>
        <dbReference type="ARBA" id="ARBA00004141"/>
    </source>
</evidence>
<feature type="transmembrane region" description="Helical" evidence="5">
    <location>
        <begin position="44"/>
        <end position="61"/>
    </location>
</feature>
<comment type="subcellular location">
    <subcellularLocation>
        <location evidence="1">Membrane</location>
        <topology evidence="1">Multi-pass membrane protein</topology>
    </subcellularLocation>
</comment>
<evidence type="ECO:0000259" key="6">
    <source>
        <dbReference type="Pfam" id="PF06271"/>
    </source>
</evidence>
<evidence type="ECO:0000256" key="2">
    <source>
        <dbReference type="ARBA" id="ARBA00022692"/>
    </source>
</evidence>
<name>A0ABN1MKF6_9FLAO</name>
<sequence>MLLLAWGAKIEIMSQLPINTTQNVNVEFTLASVGSRILAQILDLVFKACYVIVLFIILDQFNSLSRLYWMDQWSYIAIVLILSIPVIFYTLFFEFIWKGQTPGKRILKIRVIKIDGFNAGFAEYLVRWLFRTIDTTIGNGIIGLLTIIFNPKNQRFGDLAAGTAVITLKQDVSINQTILLKLQEDYKPLYPSVIRLSDNDIRIIKESFLASVRSKDYKTVSKLAQKIKDVTEIQETKQKDVDFVKTVLKDYTFFTQEM</sequence>
<evidence type="ECO:0000256" key="4">
    <source>
        <dbReference type="ARBA" id="ARBA00023136"/>
    </source>
</evidence>